<gene>
    <name evidence="1" type="ORF">F1735_33005</name>
</gene>
<reference evidence="1 2" key="1">
    <citation type="submission" date="2019-10" db="EMBL/GenBank/DDBJ databases">
        <title>Taxonomy of Antarctic Massilia spp.: description of Massilia rubra sp. nov., Massilia aquatica sp. nov., Massilia mucilaginosa sp. nov., Massilia frigida sp. nov. isolated from streams, lakes and regoliths.</title>
        <authorList>
            <person name="Holochova P."/>
            <person name="Sedlacek I."/>
            <person name="Kralova S."/>
            <person name="Maslanova I."/>
            <person name="Busse H.-J."/>
            <person name="Stankova E."/>
            <person name="Vrbovska V."/>
            <person name="Kovarovic V."/>
            <person name="Bartak M."/>
            <person name="Svec P."/>
            <person name="Pantucek R."/>
        </authorList>
    </citation>
    <scope>NUCLEOTIDE SEQUENCE [LARGE SCALE GENOMIC DNA]</scope>
    <source>
        <strain evidence="1 2">CCM 8694</strain>
    </source>
</reference>
<dbReference type="SUPFAM" id="SSF50118">
    <property type="entry name" value="Cell growth inhibitor/plasmid maintenance toxic component"/>
    <property type="match status" value="1"/>
</dbReference>
<proteinExistence type="predicted"/>
<dbReference type="Gene3D" id="2.30.30.110">
    <property type="match status" value="1"/>
</dbReference>
<keyword evidence="2" id="KW-1185">Reference proteome</keyword>
<dbReference type="Pfam" id="PF02452">
    <property type="entry name" value="PemK_toxin"/>
    <property type="match status" value="1"/>
</dbReference>
<dbReference type="InterPro" id="IPR011067">
    <property type="entry name" value="Plasmid_toxin/cell-grow_inhib"/>
</dbReference>
<organism evidence="1 2">
    <name type="scientific">Massilia genomosp. 1</name>
    <dbReference type="NCBI Taxonomy" id="2609280"/>
    <lineage>
        <taxon>Bacteria</taxon>
        <taxon>Pseudomonadati</taxon>
        <taxon>Pseudomonadota</taxon>
        <taxon>Betaproteobacteria</taxon>
        <taxon>Burkholderiales</taxon>
        <taxon>Oxalobacteraceae</taxon>
        <taxon>Telluria group</taxon>
        <taxon>Massilia</taxon>
    </lineage>
</organism>
<dbReference type="EMBL" id="WHJF01000232">
    <property type="protein sequence ID" value="NHZ67029.1"/>
    <property type="molecule type" value="Genomic_DNA"/>
</dbReference>
<protein>
    <submittedName>
        <fullName evidence="1">Type II toxin-antitoxin system PemK/MazF family toxin</fullName>
    </submittedName>
</protein>
<dbReference type="InterPro" id="IPR003477">
    <property type="entry name" value="PemK-like"/>
</dbReference>
<comment type="caution">
    <text evidence="1">The sequence shown here is derived from an EMBL/GenBank/DDBJ whole genome shotgun (WGS) entry which is preliminary data.</text>
</comment>
<dbReference type="RefSeq" id="WP_167241184.1">
    <property type="nucleotide sequence ID" value="NZ_WHJF01000232.1"/>
</dbReference>
<evidence type="ECO:0000313" key="2">
    <source>
        <dbReference type="Proteomes" id="UP000610594"/>
    </source>
</evidence>
<sequence length="122" mass="13487">MVAKQGWVPDRADIIYIQHSPHVGKEMPSFHPMLVTSTRAFNEKTGIVIGFPMTHAASNADNQFAVAVKGPKDEVGYILTFQPKSFDWRAREACEHPWGSGHAAVLEEALSRLGMICGFNHP</sequence>
<accession>A0ABX0NA27</accession>
<evidence type="ECO:0000313" key="1">
    <source>
        <dbReference type="EMBL" id="NHZ67029.1"/>
    </source>
</evidence>
<name>A0ABX0NA27_9BURK</name>
<dbReference type="Proteomes" id="UP000610594">
    <property type="component" value="Unassembled WGS sequence"/>
</dbReference>